<dbReference type="EMBL" id="CP074402">
    <property type="protein sequence ID" value="QVJ02780.1"/>
    <property type="molecule type" value="Genomic_DNA"/>
</dbReference>
<dbReference type="Pfam" id="PF05729">
    <property type="entry name" value="NACHT"/>
    <property type="match status" value="1"/>
</dbReference>
<proteinExistence type="predicted"/>
<dbReference type="Proteomes" id="UP000682416">
    <property type="component" value="Chromosome"/>
</dbReference>
<feature type="domain" description="NACHT" evidence="1">
    <location>
        <begin position="291"/>
        <end position="465"/>
    </location>
</feature>
<organism evidence="2 3">
    <name type="scientific">Nocardiopsis eucommiae</name>
    <dbReference type="NCBI Taxonomy" id="2831970"/>
    <lineage>
        <taxon>Bacteria</taxon>
        <taxon>Bacillati</taxon>
        <taxon>Actinomycetota</taxon>
        <taxon>Actinomycetes</taxon>
        <taxon>Streptosporangiales</taxon>
        <taxon>Nocardiopsidaceae</taxon>
        <taxon>Nocardiopsis</taxon>
    </lineage>
</organism>
<reference evidence="2" key="1">
    <citation type="submission" date="2021-05" db="EMBL/GenBank/DDBJ databases">
        <authorList>
            <person name="Kaiqin L."/>
            <person name="Jian G."/>
        </authorList>
    </citation>
    <scope>NUCLEOTIDE SEQUENCE</scope>
    <source>
        <strain evidence="2">HDS5</strain>
    </source>
</reference>
<keyword evidence="2" id="KW-0547">Nucleotide-binding</keyword>
<accession>A0A975QM00</accession>
<name>A0A975QM00_9ACTN</name>
<dbReference type="SUPFAM" id="SSF52540">
    <property type="entry name" value="P-loop containing nucleoside triphosphate hydrolases"/>
    <property type="match status" value="1"/>
</dbReference>
<evidence type="ECO:0000313" key="2">
    <source>
        <dbReference type="EMBL" id="QVJ02780.1"/>
    </source>
</evidence>
<dbReference type="KEGG" id="nec:KGD82_11160"/>
<dbReference type="InterPro" id="IPR027417">
    <property type="entry name" value="P-loop_NTPase"/>
</dbReference>
<gene>
    <name evidence="2" type="ORF">KGD82_11160</name>
</gene>
<evidence type="ECO:0000259" key="1">
    <source>
        <dbReference type="Pfam" id="PF05729"/>
    </source>
</evidence>
<dbReference type="GO" id="GO:0005524">
    <property type="term" value="F:ATP binding"/>
    <property type="evidence" value="ECO:0007669"/>
    <property type="project" value="UniProtKB-KW"/>
</dbReference>
<evidence type="ECO:0000313" key="3">
    <source>
        <dbReference type="Proteomes" id="UP000682416"/>
    </source>
</evidence>
<dbReference type="Gene3D" id="3.40.50.300">
    <property type="entry name" value="P-loop containing nucleotide triphosphate hydrolases"/>
    <property type="match status" value="1"/>
</dbReference>
<keyword evidence="2" id="KW-0067">ATP-binding</keyword>
<dbReference type="InterPro" id="IPR007111">
    <property type="entry name" value="NACHT_NTPase"/>
</dbReference>
<protein>
    <submittedName>
        <fullName evidence="2">ATP-binding protein</fullName>
    </submittedName>
</protein>
<sequence>MSLGPAHHGYYYQDVLTGIALVDLLLGNADVVTVDTKEFGTDRFDDVNITHPDGRRLRLQIKHTTQDRELAHETFSQDGRNLKLDQLLNSLLTDLGTHPDTTYRIVVRDTHPDVDLSVALKIVDPASQLSDPLPGIATTKYRFDPDALRANQSWTGLVSHLDDDALRLACEHLVIDTNAPASTIDFASPGPAERALMVRVKDELGVGSPPNTGVTPEAAAAALVLSGTFARVKETGVVRRELIEPRLGLRVDFGAVAEGHPVEPELSVVRDGAIAQLSDQIDTAAPIGGRIVVMGEPGAGKSWLSEQLADKYRTADWVVARHHCWLGSDDTNRRQRVLSDVVIGSLLDQLGRIVPASTKGLRPRYAASIESLGEAIATCRELEPERNILLIIDGLDHVDRVVGLSTSQVKDPSQVLVEELASVLLPPGVCMVIASQPGSHLDPASPASEPFQVPPMIWDEVHSLADRHGLLSSLDGAAPIDTNDANTIVTLIHERSNGNALYATYLCRLAIGTSPLGDDDPPLTVNELIHRLEQVPDSASSVEEYYDYLLGAMTQAQLFAAQTLALCDFALTPDELAEVLSAPTKALVLTALKTLTPILITQPGIGGLRLHHESFARRILRDIDAESAEAGRQGIANWLESRGFFSDSRAFRHLPDLLASLGQYDQLKQLVAHDFVSNGIRNLHSPAAVQSALSVVCREAEARLDWRTLVTCLELRKAIDTYENEALEGPLIDYADVLVELVGGERVAERLLYDGRATFPARWGIRISDAVDRGGNAAPWKAYIDAFETQRKTDNTHYTSDDDRVLHVALQRGSLRLREQRGDLDPTIIPKVAAHLDGDLPAPLSDLVEVFAAVLPIEYMPQIADAMTDPSRAAAAHLTLADLAYDGVLGLPEPDELARKAWELNPTTDIVGFLRHGITPEEICASNGITDLGADLNAATDLVVRETYTDEPAVRRWLSLIRLARAADPTLPLSIVGKLSGPGFYRAWLRYAVATLGIADDVRSATTTPLDASTAVLVALADLRAEATPFTGKPRATDLYFIHGHIHQILEDSLCVIQPADLATAVDHLLEIGFGTTTSTNFGLAENGPLTTNDLIAVLSRIAPDVGVESIHAALVSIRERRIDYSSLYSAQAEFELEIARICLAAGAFDEARECWDRAADLLACYGSHKDPTLAEVVDSITDIYDVTEARERLAKLVPLVYLVYQHTDGRDTSHYQAKWWEIAATIDPAAAAQGGADLYLKTIGFEDHRAETAQTHLLQGHTSTADPAVLAALRLSIGPAWRSPETDVEVLTRLAAERGTSQTVDTMLEVLANTVAATYDNQPMQYTSDQSKTVVDAVLIDAAINLGGPEFTPRQARPDNETYNRTNDTNIDRQAVIKRLISTQRPEAPAGRAGAIVIAQALNNRRYNEDPTSAWDTDTATTLIGYRILELSLAEGAIAGVTLIDDVAREISTFSGNDIFADLGQGLAEHAAQPGAPADLKTVASYCLATAYQRIRGRGGWLQFAGRERQQLWVQAHDLDPDIAERVLAAAVTNRVNAASFGSYGSTQGLIAAFAARPANTPGGTPTDCWDAAYDIISSRLPGTPHVGDHTYQPTRAPGSGGDLDIALATLALSAVAQPMRQQIRVSLVAASFLLTLRPTIGQAAVAYLLRGHLDAGRITWLLETIRTNIPAGDLEEGMARELTRLAESDLLSVRHLAGQLLSEHGCPVPNPPATEPAPEVTAAFHAAFGVDSEEDK</sequence>
<keyword evidence="3" id="KW-1185">Reference proteome</keyword>